<dbReference type="EMBL" id="DWWM01000058">
    <property type="protein sequence ID" value="HJC37383.1"/>
    <property type="molecule type" value="Genomic_DNA"/>
</dbReference>
<evidence type="ECO:0000313" key="1">
    <source>
        <dbReference type="EMBL" id="HJC37383.1"/>
    </source>
</evidence>
<sequence length="266" mass="28453">MRADTDDYRALLALTARIPLPGMTLPGLRFASGMARLKAHCEERILTLEQAEESLLQRLEKLFDVRCWDTYTNAYLINPGAGRVKRVGSIGAGIGLSARVSAIKAALGHSLGIINTALSFVIGDFRVKGEAHLTLFDKARNWDPELVLYAGAQASLLQAGVEAWTGGSWISASAQAEGTAGYAYAEAEAILSKDEQTIHAGAGVCALRGEVQCVLNIFNVRITLTGSGSIGSAEAEMSFSHKNREWEFGSKLGFIAGLGFKVNVAY</sequence>
<proteinExistence type="predicted"/>
<evidence type="ECO:0000313" key="2">
    <source>
        <dbReference type="Proteomes" id="UP000823896"/>
    </source>
</evidence>
<accession>A0A9D2NV67</accession>
<reference evidence="1" key="1">
    <citation type="journal article" date="2021" name="PeerJ">
        <title>Extensive microbial diversity within the chicken gut microbiome revealed by metagenomics and culture.</title>
        <authorList>
            <person name="Gilroy R."/>
            <person name="Ravi A."/>
            <person name="Getino M."/>
            <person name="Pursley I."/>
            <person name="Horton D.L."/>
            <person name="Alikhan N.F."/>
            <person name="Baker D."/>
            <person name="Gharbi K."/>
            <person name="Hall N."/>
            <person name="Watson M."/>
            <person name="Adriaenssens E.M."/>
            <person name="Foster-Nyarko E."/>
            <person name="Jarju S."/>
            <person name="Secka A."/>
            <person name="Antonio M."/>
            <person name="Oren A."/>
            <person name="Chaudhuri R.R."/>
            <person name="La Ragione R."/>
            <person name="Hildebrand F."/>
            <person name="Pallen M.J."/>
        </authorList>
    </citation>
    <scope>NUCLEOTIDE SEQUENCE</scope>
    <source>
        <strain evidence="1">CHK187-11901</strain>
    </source>
</reference>
<organism evidence="1 2">
    <name type="scientific">Candidatus Merdibacter merdavium</name>
    <dbReference type="NCBI Taxonomy" id="2838692"/>
    <lineage>
        <taxon>Bacteria</taxon>
        <taxon>Bacillati</taxon>
        <taxon>Bacillota</taxon>
        <taxon>Erysipelotrichia</taxon>
        <taxon>Erysipelotrichales</taxon>
        <taxon>Erysipelotrichaceae</taxon>
        <taxon>Merdibacter</taxon>
    </lineage>
</organism>
<dbReference type="AlphaFoldDB" id="A0A9D2NV67"/>
<name>A0A9D2NV67_9FIRM</name>
<gene>
    <name evidence="1" type="ORF">H9702_09695</name>
</gene>
<reference evidence="1" key="2">
    <citation type="submission" date="2021-04" db="EMBL/GenBank/DDBJ databases">
        <authorList>
            <person name="Gilroy R."/>
        </authorList>
    </citation>
    <scope>NUCLEOTIDE SEQUENCE</scope>
    <source>
        <strain evidence="1">CHK187-11901</strain>
    </source>
</reference>
<protein>
    <submittedName>
        <fullName evidence="1">Uncharacterized protein</fullName>
    </submittedName>
</protein>
<comment type="caution">
    <text evidence="1">The sequence shown here is derived from an EMBL/GenBank/DDBJ whole genome shotgun (WGS) entry which is preliminary data.</text>
</comment>
<dbReference type="Proteomes" id="UP000823896">
    <property type="component" value="Unassembled WGS sequence"/>
</dbReference>